<comment type="similarity">
    <text evidence="1">Belongs to the ParB family.</text>
</comment>
<feature type="compositionally biased region" description="Polar residues" evidence="3">
    <location>
        <begin position="7"/>
        <end position="22"/>
    </location>
</feature>
<dbReference type="GO" id="GO:0045881">
    <property type="term" value="P:positive regulation of sporulation resulting in formation of a cellular spore"/>
    <property type="evidence" value="ECO:0007669"/>
    <property type="project" value="TreeGrafter"/>
</dbReference>
<evidence type="ECO:0000259" key="4">
    <source>
        <dbReference type="SMART" id="SM00470"/>
    </source>
</evidence>
<feature type="domain" description="ParB-like N-terminal" evidence="4">
    <location>
        <begin position="38"/>
        <end position="131"/>
    </location>
</feature>
<dbReference type="InterPro" id="IPR004437">
    <property type="entry name" value="ParB/RepB/Spo0J"/>
</dbReference>
<evidence type="ECO:0000256" key="1">
    <source>
        <dbReference type="ARBA" id="ARBA00006295"/>
    </source>
</evidence>
<dbReference type="RefSeq" id="WP_151966969.1">
    <property type="nucleotide sequence ID" value="NZ_AP019860.1"/>
</dbReference>
<proteinExistence type="inferred from homology"/>
<evidence type="ECO:0000256" key="2">
    <source>
        <dbReference type="ARBA" id="ARBA00022829"/>
    </source>
</evidence>
<dbReference type="NCBIfam" id="TIGR00180">
    <property type="entry name" value="parB_part"/>
    <property type="match status" value="1"/>
</dbReference>
<dbReference type="PANTHER" id="PTHR33375:SF1">
    <property type="entry name" value="CHROMOSOME-PARTITIONING PROTEIN PARB-RELATED"/>
    <property type="match status" value="1"/>
</dbReference>
<organism evidence="5 6">
    <name type="scientific">Uabimicrobium amorphum</name>
    <dbReference type="NCBI Taxonomy" id="2596890"/>
    <lineage>
        <taxon>Bacteria</taxon>
        <taxon>Pseudomonadati</taxon>
        <taxon>Planctomycetota</taxon>
        <taxon>Candidatus Uabimicrobiia</taxon>
        <taxon>Candidatus Uabimicrobiales</taxon>
        <taxon>Candidatus Uabimicrobiaceae</taxon>
        <taxon>Candidatus Uabimicrobium</taxon>
    </lineage>
</organism>
<keyword evidence="6" id="KW-1185">Reference proteome</keyword>
<name>A0A5S9IJR4_UABAM</name>
<dbReference type="AlphaFoldDB" id="A0A5S9IJR4"/>
<dbReference type="OrthoDB" id="9802051at2"/>
<dbReference type="InterPro" id="IPR050336">
    <property type="entry name" value="Chromosome_partition/occlusion"/>
</dbReference>
<dbReference type="Gene3D" id="1.10.10.2830">
    <property type="match status" value="1"/>
</dbReference>
<dbReference type="GO" id="GO:0007059">
    <property type="term" value="P:chromosome segregation"/>
    <property type="evidence" value="ECO:0007669"/>
    <property type="project" value="UniProtKB-KW"/>
</dbReference>
<dbReference type="InterPro" id="IPR003115">
    <property type="entry name" value="ParB_N"/>
</dbReference>
<feature type="region of interest" description="Disordered" evidence="3">
    <location>
        <begin position="226"/>
        <end position="245"/>
    </location>
</feature>
<evidence type="ECO:0000313" key="5">
    <source>
        <dbReference type="EMBL" id="BBM82736.1"/>
    </source>
</evidence>
<protein>
    <submittedName>
        <fullName evidence="5">Chromosome partitioning protein ParB</fullName>
    </submittedName>
</protein>
<dbReference type="Proteomes" id="UP000326354">
    <property type="component" value="Chromosome"/>
</dbReference>
<keyword evidence="2" id="KW-0159">Chromosome partition</keyword>
<feature type="region of interest" description="Disordered" evidence="3">
    <location>
        <begin position="1"/>
        <end position="34"/>
    </location>
</feature>
<feature type="compositionally biased region" description="Basic residues" evidence="3">
    <location>
        <begin position="231"/>
        <end position="242"/>
    </location>
</feature>
<dbReference type="KEGG" id="uam:UABAM_01079"/>
<dbReference type="Gene3D" id="3.90.1530.30">
    <property type="match status" value="1"/>
</dbReference>
<gene>
    <name evidence="5" type="ORF">UABAM_01079</name>
</gene>
<dbReference type="InterPro" id="IPR036086">
    <property type="entry name" value="ParB/Sulfiredoxin_sf"/>
</dbReference>
<dbReference type="SUPFAM" id="SSF110849">
    <property type="entry name" value="ParB/Sulfiredoxin"/>
    <property type="match status" value="1"/>
</dbReference>
<dbReference type="EMBL" id="AP019860">
    <property type="protein sequence ID" value="BBM82736.1"/>
    <property type="molecule type" value="Genomic_DNA"/>
</dbReference>
<dbReference type="Pfam" id="PF02195">
    <property type="entry name" value="ParB_N"/>
    <property type="match status" value="1"/>
</dbReference>
<sequence>MAKKSGLGSNPLSWIQPTKQGISDSDSDSQIVDGKEIKVVEISKIKPDPNQPRKEINPHSADIKELAQSIKVHGFINFITVRSEEDVYIIVAGERRYTAAKIAGLKKIPVMIIDESKAPLDYALIQLEENLQRENLNTFDEADFYQRLQIEFGLQQKQIVERVGKSKAYISKMMKLAKIEPQVKEQAKEQAVPREVLFELSSLQKENQTEVWEKIKKNPTIAAVEKSKAGLTKKKPTKRKSKRPDAQLVFQALKKAVKKDNDAIFQFIPSTKVQKLLEEYGES</sequence>
<reference evidence="5 6" key="1">
    <citation type="submission" date="2019-08" db="EMBL/GenBank/DDBJ databases">
        <title>Complete genome sequence of Candidatus Uab amorphum.</title>
        <authorList>
            <person name="Shiratori T."/>
            <person name="Suzuki S."/>
            <person name="Kakizawa Y."/>
            <person name="Ishida K."/>
        </authorList>
    </citation>
    <scope>NUCLEOTIDE SEQUENCE [LARGE SCALE GENOMIC DNA]</scope>
    <source>
        <strain evidence="5 6">SRT547</strain>
    </source>
</reference>
<accession>A0A5S9IJR4</accession>
<evidence type="ECO:0000256" key="3">
    <source>
        <dbReference type="SAM" id="MobiDB-lite"/>
    </source>
</evidence>
<dbReference type="GO" id="GO:0003677">
    <property type="term" value="F:DNA binding"/>
    <property type="evidence" value="ECO:0007669"/>
    <property type="project" value="InterPro"/>
</dbReference>
<evidence type="ECO:0000313" key="6">
    <source>
        <dbReference type="Proteomes" id="UP000326354"/>
    </source>
</evidence>
<dbReference type="InterPro" id="IPR041468">
    <property type="entry name" value="HTH_ParB/Spo0J"/>
</dbReference>
<dbReference type="Pfam" id="PF17762">
    <property type="entry name" value="HTH_ParB"/>
    <property type="match status" value="1"/>
</dbReference>
<dbReference type="PANTHER" id="PTHR33375">
    <property type="entry name" value="CHROMOSOME-PARTITIONING PROTEIN PARB-RELATED"/>
    <property type="match status" value="1"/>
</dbReference>
<dbReference type="SMART" id="SM00470">
    <property type="entry name" value="ParB"/>
    <property type="match status" value="1"/>
</dbReference>
<dbReference type="GO" id="GO:0005694">
    <property type="term" value="C:chromosome"/>
    <property type="evidence" value="ECO:0007669"/>
    <property type="project" value="TreeGrafter"/>
</dbReference>